<proteinExistence type="predicted"/>
<dbReference type="AlphaFoldDB" id="A0A444XTT5"/>
<accession>A0A444XTT5</accession>
<protein>
    <submittedName>
        <fullName evidence="1">Uncharacterized protein</fullName>
    </submittedName>
</protein>
<dbReference type="EMBL" id="SDMP01000019">
    <property type="protein sequence ID" value="RYQ92866.1"/>
    <property type="molecule type" value="Genomic_DNA"/>
</dbReference>
<organism evidence="1 2">
    <name type="scientific">Arachis hypogaea</name>
    <name type="common">Peanut</name>
    <dbReference type="NCBI Taxonomy" id="3818"/>
    <lineage>
        <taxon>Eukaryota</taxon>
        <taxon>Viridiplantae</taxon>
        <taxon>Streptophyta</taxon>
        <taxon>Embryophyta</taxon>
        <taxon>Tracheophyta</taxon>
        <taxon>Spermatophyta</taxon>
        <taxon>Magnoliopsida</taxon>
        <taxon>eudicotyledons</taxon>
        <taxon>Gunneridae</taxon>
        <taxon>Pentapetalae</taxon>
        <taxon>rosids</taxon>
        <taxon>fabids</taxon>
        <taxon>Fabales</taxon>
        <taxon>Fabaceae</taxon>
        <taxon>Papilionoideae</taxon>
        <taxon>50 kb inversion clade</taxon>
        <taxon>dalbergioids sensu lato</taxon>
        <taxon>Dalbergieae</taxon>
        <taxon>Pterocarpus clade</taxon>
        <taxon>Arachis</taxon>
    </lineage>
</organism>
<evidence type="ECO:0000313" key="1">
    <source>
        <dbReference type="EMBL" id="RYQ92866.1"/>
    </source>
</evidence>
<keyword evidence="2" id="KW-1185">Reference proteome</keyword>
<evidence type="ECO:0000313" key="2">
    <source>
        <dbReference type="Proteomes" id="UP000289738"/>
    </source>
</evidence>
<gene>
    <name evidence="1" type="ORF">Ahy_B09g099108</name>
</gene>
<name>A0A444XTT5_ARAHY</name>
<comment type="caution">
    <text evidence="1">The sequence shown here is derived from an EMBL/GenBank/DDBJ whole genome shotgun (WGS) entry which is preliminary data.</text>
</comment>
<sequence>MHAKCVIQDNDEVGIRPNKTYLTLENEDGGSSKLGYSEKNVRNYITSNLRCTDENADTLKELSPVHRALQLKDNFSVSTQPLSLGKKKRDCLVRGVTQEGDLFCVTVNEQYLLYREPRGLCSHFFNVARKFVTCEEETAMLHSGLDELRAKLFDYHANLGFISVPTTQNSMVTQQDPTLGASKI</sequence>
<dbReference type="Proteomes" id="UP000289738">
    <property type="component" value="Chromosome B09"/>
</dbReference>
<reference evidence="1 2" key="1">
    <citation type="submission" date="2019-01" db="EMBL/GenBank/DDBJ databases">
        <title>Sequencing of cultivated peanut Arachis hypogaea provides insights into genome evolution and oil improvement.</title>
        <authorList>
            <person name="Chen X."/>
        </authorList>
    </citation>
    <scope>NUCLEOTIDE SEQUENCE [LARGE SCALE GENOMIC DNA]</scope>
    <source>
        <strain evidence="2">cv. Fuhuasheng</strain>
        <tissue evidence="1">Leaves</tissue>
    </source>
</reference>